<sequence>MRRVSRGVVGTLVLGLLAAGCGGSGGGGDAGDGDTMTVGVVADPGGLNPLTALNASAFMLNRFSYDGLVNIQPDGRVVSGVAETWTTDATTASFTLKRGVTCDDGTPLTPSAIAAQYAYIAEPTNASPMLGMIVPPGLTAAADDAAGILTLKTPEPTPFLLRNAATLQLVCPSGLRAQGKLDHASDGTGPYRLTEAVPGDHFTFTKRPGYTWGPDGVDNARTPDRVVFKVIGNESTRTNLLLGGQLDVTTVVGPDRSRLAAAGIKSTAMQDPLGQLLFNEDPNRVTADPRVRRALVTAIDLRQLGAVATGGKGMRPTRLGTAMSPPCPTDSVTANLPTHDVDGAAELLRAAGWRKSGGYWTKDGRQLSIEVPYPGLSGTQVVAAAELAVKQWKSFGVKVEPRPTTPATKVSTLMAGRWDVAWAPLSLSTPDQMMPFFSGTKPPEGLNFGSVQNPEYQRLTALAMAKPDTSGCAEWTAAEEELMKRIDVITFMDSNVPYFTRGYAFEVDGGGFLPTTLRRADAR</sequence>
<dbReference type="Gene3D" id="3.10.105.10">
    <property type="entry name" value="Dipeptide-binding Protein, Domain 3"/>
    <property type="match status" value="1"/>
</dbReference>
<evidence type="ECO:0000313" key="3">
    <source>
        <dbReference type="Proteomes" id="UP000286931"/>
    </source>
</evidence>
<dbReference type="GO" id="GO:0043190">
    <property type="term" value="C:ATP-binding cassette (ABC) transporter complex"/>
    <property type="evidence" value="ECO:0007669"/>
    <property type="project" value="InterPro"/>
</dbReference>
<dbReference type="CDD" id="cd00995">
    <property type="entry name" value="PBP2_NikA_DppA_OppA_like"/>
    <property type="match status" value="1"/>
</dbReference>
<dbReference type="EMBL" id="BIFH01000018">
    <property type="protein sequence ID" value="GCD95578.1"/>
    <property type="molecule type" value="Genomic_DNA"/>
</dbReference>
<dbReference type="InterPro" id="IPR000914">
    <property type="entry name" value="SBP_5_dom"/>
</dbReference>
<dbReference type="AlphaFoldDB" id="A0A401YLV4"/>
<keyword evidence="3" id="KW-1185">Reference proteome</keyword>
<feature type="domain" description="Solute-binding protein family 5" evidence="1">
    <location>
        <begin position="77"/>
        <end position="434"/>
    </location>
</feature>
<name>A0A401YLV4_9ACTN</name>
<dbReference type="SUPFAM" id="SSF53850">
    <property type="entry name" value="Periplasmic binding protein-like II"/>
    <property type="match status" value="1"/>
</dbReference>
<reference evidence="2 3" key="1">
    <citation type="submission" date="2018-12" db="EMBL/GenBank/DDBJ databases">
        <title>Draft genome sequence of Embleya hyalina NBRC 13850T.</title>
        <authorList>
            <person name="Komaki H."/>
            <person name="Hosoyama A."/>
            <person name="Kimura A."/>
            <person name="Ichikawa N."/>
            <person name="Tamura T."/>
        </authorList>
    </citation>
    <scope>NUCLEOTIDE SEQUENCE [LARGE SCALE GENOMIC DNA]</scope>
    <source>
        <strain evidence="2 3">NBRC 13850</strain>
    </source>
</reference>
<proteinExistence type="predicted"/>
<protein>
    <submittedName>
        <fullName evidence="2">Peptide ABC transporter substrate-binding protein</fullName>
    </submittedName>
</protein>
<dbReference type="GO" id="GO:0042597">
    <property type="term" value="C:periplasmic space"/>
    <property type="evidence" value="ECO:0007669"/>
    <property type="project" value="UniProtKB-ARBA"/>
</dbReference>
<dbReference type="InterPro" id="IPR039424">
    <property type="entry name" value="SBP_5"/>
</dbReference>
<comment type="caution">
    <text evidence="2">The sequence shown here is derived from an EMBL/GenBank/DDBJ whole genome shotgun (WGS) entry which is preliminary data.</text>
</comment>
<evidence type="ECO:0000313" key="2">
    <source>
        <dbReference type="EMBL" id="GCD95578.1"/>
    </source>
</evidence>
<organism evidence="2 3">
    <name type="scientific">Embleya hyalina</name>
    <dbReference type="NCBI Taxonomy" id="516124"/>
    <lineage>
        <taxon>Bacteria</taxon>
        <taxon>Bacillati</taxon>
        <taxon>Actinomycetota</taxon>
        <taxon>Actinomycetes</taxon>
        <taxon>Kitasatosporales</taxon>
        <taxon>Streptomycetaceae</taxon>
        <taxon>Embleya</taxon>
    </lineage>
</organism>
<evidence type="ECO:0000259" key="1">
    <source>
        <dbReference type="Pfam" id="PF00496"/>
    </source>
</evidence>
<dbReference type="RefSeq" id="WP_170222182.1">
    <property type="nucleotide sequence ID" value="NZ_BIFH01000018.1"/>
</dbReference>
<accession>A0A401YLV4</accession>
<dbReference type="GO" id="GO:0015833">
    <property type="term" value="P:peptide transport"/>
    <property type="evidence" value="ECO:0007669"/>
    <property type="project" value="TreeGrafter"/>
</dbReference>
<dbReference type="Gene3D" id="3.40.190.10">
    <property type="entry name" value="Periplasmic binding protein-like II"/>
    <property type="match status" value="1"/>
</dbReference>
<dbReference type="PROSITE" id="PS51257">
    <property type="entry name" value="PROKAR_LIPOPROTEIN"/>
    <property type="match status" value="1"/>
</dbReference>
<dbReference type="Proteomes" id="UP000286931">
    <property type="component" value="Unassembled WGS sequence"/>
</dbReference>
<gene>
    <name evidence="2" type="ORF">EHYA_03253</name>
</gene>
<dbReference type="PANTHER" id="PTHR30290">
    <property type="entry name" value="PERIPLASMIC BINDING COMPONENT OF ABC TRANSPORTER"/>
    <property type="match status" value="1"/>
</dbReference>
<dbReference type="InterPro" id="IPR030678">
    <property type="entry name" value="Peptide/Ni-bd"/>
</dbReference>
<dbReference type="Pfam" id="PF00496">
    <property type="entry name" value="SBP_bac_5"/>
    <property type="match status" value="1"/>
</dbReference>
<dbReference type="GO" id="GO:1904680">
    <property type="term" value="F:peptide transmembrane transporter activity"/>
    <property type="evidence" value="ECO:0007669"/>
    <property type="project" value="TreeGrafter"/>
</dbReference>
<dbReference type="PIRSF" id="PIRSF002741">
    <property type="entry name" value="MppA"/>
    <property type="match status" value="1"/>
</dbReference>